<sequence>MDYSLVSDKQAVALLSEWKEIGHDLPSLAKLKKTTASNGIIVLIPGYRCNQWYQVGKPFSAYRDAMVFFGELLDKTCSKH</sequence>
<organism evidence="1 2">
    <name type="scientific">Arsukibacterium ikkense</name>
    <dbReference type="NCBI Taxonomy" id="336831"/>
    <lineage>
        <taxon>Bacteria</taxon>
        <taxon>Pseudomonadati</taxon>
        <taxon>Pseudomonadota</taxon>
        <taxon>Gammaproteobacteria</taxon>
        <taxon>Chromatiales</taxon>
        <taxon>Chromatiaceae</taxon>
        <taxon>Arsukibacterium</taxon>
    </lineage>
</organism>
<proteinExistence type="predicted"/>
<accession>A0A0M2V6J7</accession>
<name>A0A0M2V6J7_9GAMM</name>
<dbReference type="EMBL" id="LAHO01000013">
    <property type="protein sequence ID" value="KKO44783.1"/>
    <property type="molecule type" value="Genomic_DNA"/>
</dbReference>
<dbReference type="STRING" id="336831.WG68_13135"/>
<dbReference type="RefSeq" id="WP_046558170.1">
    <property type="nucleotide sequence ID" value="NZ_LAHO01000013.1"/>
</dbReference>
<protein>
    <submittedName>
        <fullName evidence="1">Uncharacterized protein</fullName>
    </submittedName>
</protein>
<reference evidence="1 2" key="1">
    <citation type="submission" date="2015-03" db="EMBL/GenBank/DDBJ databases">
        <title>Draft genome sequences of two protease-producing strains of Arsukibacterium isolated from two cold and alkaline environments.</title>
        <authorList>
            <person name="Lylloff J.E."/>
            <person name="Skov L.B."/>
            <person name="Jepsen M."/>
            <person name="Hallin P.F."/>
            <person name="Sorensen S.J."/>
            <person name="Stougaard P."/>
            <person name="Glaring M.A."/>
        </authorList>
    </citation>
    <scope>NUCLEOTIDE SEQUENCE [LARGE SCALE GENOMIC DNA]</scope>
    <source>
        <strain evidence="1 2">GCM72</strain>
    </source>
</reference>
<keyword evidence="2" id="KW-1185">Reference proteome</keyword>
<dbReference type="Proteomes" id="UP000034228">
    <property type="component" value="Unassembled WGS sequence"/>
</dbReference>
<evidence type="ECO:0000313" key="2">
    <source>
        <dbReference type="Proteomes" id="UP000034228"/>
    </source>
</evidence>
<comment type="caution">
    <text evidence="1">The sequence shown here is derived from an EMBL/GenBank/DDBJ whole genome shotgun (WGS) entry which is preliminary data.</text>
</comment>
<dbReference type="OrthoDB" id="5771523at2"/>
<gene>
    <name evidence="1" type="ORF">WG68_13135</name>
</gene>
<evidence type="ECO:0000313" key="1">
    <source>
        <dbReference type="EMBL" id="KKO44783.1"/>
    </source>
</evidence>
<dbReference type="AlphaFoldDB" id="A0A0M2V6J7"/>